<dbReference type="RefSeq" id="WP_263713979.1">
    <property type="nucleotide sequence ID" value="NZ_JAOWKX010000016.1"/>
</dbReference>
<comment type="caution">
    <text evidence="2">The sequence shown here is derived from an EMBL/GenBank/DDBJ whole genome shotgun (WGS) entry which is preliminary data.</text>
</comment>
<keyword evidence="1" id="KW-0472">Membrane</keyword>
<feature type="transmembrane region" description="Helical" evidence="1">
    <location>
        <begin position="314"/>
        <end position="331"/>
    </location>
</feature>
<organism evidence="2 3">
    <name type="scientific">Fluctibacter corallii</name>
    <dbReference type="NCBI Taxonomy" id="2984329"/>
    <lineage>
        <taxon>Bacteria</taxon>
        <taxon>Pseudomonadati</taxon>
        <taxon>Pseudomonadota</taxon>
        <taxon>Gammaproteobacteria</taxon>
        <taxon>Alteromonadales</taxon>
        <taxon>Alteromonadaceae</taxon>
        <taxon>Fluctibacter</taxon>
    </lineage>
</organism>
<feature type="transmembrane region" description="Helical" evidence="1">
    <location>
        <begin position="205"/>
        <end position="223"/>
    </location>
</feature>
<dbReference type="Proteomes" id="UP001652504">
    <property type="component" value="Unassembled WGS sequence"/>
</dbReference>
<feature type="transmembrane region" description="Helical" evidence="1">
    <location>
        <begin position="263"/>
        <end position="281"/>
    </location>
</feature>
<proteinExistence type="predicted"/>
<keyword evidence="3" id="KW-1185">Reference proteome</keyword>
<feature type="transmembrane region" description="Helical" evidence="1">
    <location>
        <begin position="130"/>
        <end position="158"/>
    </location>
</feature>
<gene>
    <name evidence="2" type="ORF">OE749_18510</name>
</gene>
<feature type="transmembrane region" description="Helical" evidence="1">
    <location>
        <begin position="290"/>
        <end position="308"/>
    </location>
</feature>
<feature type="transmembrane region" description="Helical" evidence="1">
    <location>
        <begin position="72"/>
        <end position="95"/>
    </location>
</feature>
<reference evidence="2 3" key="1">
    <citation type="submission" date="2022-10" db="EMBL/GenBank/DDBJ databases">
        <title>Aestuariibacter sp. AA17 isolated from Montipora capitata coral fragment.</title>
        <authorList>
            <person name="Emsley S.A."/>
            <person name="Pfannmuller K.M."/>
            <person name="Loughran R.M."/>
            <person name="Shlafstein M."/>
            <person name="Papke E."/>
            <person name="Saw J.H."/>
            <person name="Ushijima B."/>
            <person name="Videau P."/>
        </authorList>
    </citation>
    <scope>NUCLEOTIDE SEQUENCE [LARGE SCALE GENOMIC DNA]</scope>
    <source>
        <strain evidence="2 3">AA17</strain>
    </source>
</reference>
<feature type="transmembrane region" description="Helical" evidence="1">
    <location>
        <begin position="170"/>
        <end position="193"/>
    </location>
</feature>
<dbReference type="Pfam" id="PF14897">
    <property type="entry name" value="EpsG"/>
    <property type="match status" value="1"/>
</dbReference>
<feature type="transmembrane region" description="Helical" evidence="1">
    <location>
        <begin position="35"/>
        <end position="51"/>
    </location>
</feature>
<protein>
    <submittedName>
        <fullName evidence="2">EpsG family protein</fullName>
    </submittedName>
</protein>
<sequence>MIFHYLYLTLFCVIAATFFDEKVVARGQQIRFWQTLLFIFLVQITVLYVFRDIRTDTFRYVTRLHTYAEQDLVFTLFNGGKEFGFTLLTWCFAHLGLGDRTYLFVVFWLGLLPFVQALKRLYGQGWGYMLLVYAMFPFFISYFASGLRQAVSMAIGYWVVVNYFAHRRVIFATVGLLIASLFHVSSLVILPILLGMHAFEKTLSLSRVLMIWVGVVCISMLGLNEQLLGFMSGFFDEGSRYQYYIDQDKISQIQAQMNYRTGFRWDFTLFSIIPVLYVLYFERRAGIDLWLLKFYLLLNCAFQLMSFTPSNDRFAALSWFYIPTLLVHSQFYSRMWASSKAAYYVLLASGLGLLVLFNNRYFAA</sequence>
<evidence type="ECO:0000313" key="2">
    <source>
        <dbReference type="EMBL" id="MCV2886688.1"/>
    </source>
</evidence>
<dbReference type="InterPro" id="IPR049458">
    <property type="entry name" value="EpsG-like"/>
</dbReference>
<evidence type="ECO:0000256" key="1">
    <source>
        <dbReference type="SAM" id="Phobius"/>
    </source>
</evidence>
<name>A0ABT3ADD6_9ALTE</name>
<keyword evidence="1" id="KW-1133">Transmembrane helix</keyword>
<evidence type="ECO:0000313" key="3">
    <source>
        <dbReference type="Proteomes" id="UP001652504"/>
    </source>
</evidence>
<feature type="transmembrane region" description="Helical" evidence="1">
    <location>
        <begin position="101"/>
        <end position="118"/>
    </location>
</feature>
<accession>A0ABT3ADD6</accession>
<feature type="transmembrane region" description="Helical" evidence="1">
    <location>
        <begin position="343"/>
        <end position="362"/>
    </location>
</feature>
<dbReference type="EMBL" id="JAOWKX010000016">
    <property type="protein sequence ID" value="MCV2886688.1"/>
    <property type="molecule type" value="Genomic_DNA"/>
</dbReference>
<keyword evidence="1" id="KW-0812">Transmembrane</keyword>